<keyword evidence="3" id="KW-1185">Reference proteome</keyword>
<protein>
    <submittedName>
        <fullName evidence="2">Uncharacterized protein</fullName>
    </submittedName>
</protein>
<organism evidence="2 3">
    <name type="scientific">Megasphaera paucivorans</name>
    <dbReference type="NCBI Taxonomy" id="349095"/>
    <lineage>
        <taxon>Bacteria</taxon>
        <taxon>Bacillati</taxon>
        <taxon>Bacillota</taxon>
        <taxon>Negativicutes</taxon>
        <taxon>Veillonellales</taxon>
        <taxon>Veillonellaceae</taxon>
        <taxon>Megasphaera</taxon>
    </lineage>
</organism>
<dbReference type="STRING" id="349095.SAMN05660299_02340"/>
<dbReference type="Proteomes" id="UP000199309">
    <property type="component" value="Unassembled WGS sequence"/>
</dbReference>
<feature type="signal peptide" evidence="1">
    <location>
        <begin position="1"/>
        <end position="25"/>
    </location>
</feature>
<sequence length="237" mass="25656">MMNCKQLVSVLFMCTIFTIPYGANANDMVLHKPILASPLPVEQSQAEPSTKDRIQAILKEFDHKTEGVKKGNVYVPKDTQITLELMDSINSKKNKTGDPLKLKTTEDLRINNVVILPKGSNCEGVIIKASGNGIFGRGGNLEINIPSIQTRNGVHIPLNGYVKGYGRDDNGAVAVAAVVSLVGGLFMRGENIYYNQGQVFKVTVQKDTDLSATPENLNEAMNVVLPQGQNVTVSAAK</sequence>
<dbReference type="EMBL" id="FNHQ01000030">
    <property type="protein sequence ID" value="SDN21319.1"/>
    <property type="molecule type" value="Genomic_DNA"/>
</dbReference>
<proteinExistence type="predicted"/>
<dbReference type="Gene3D" id="2.40.128.260">
    <property type="entry name" value="Type IV secretion system, VirB10/TraB/TrbI"/>
    <property type="match status" value="1"/>
</dbReference>
<accession>A0A1G9ZJ03</accession>
<reference evidence="2 3" key="1">
    <citation type="submission" date="2016-10" db="EMBL/GenBank/DDBJ databases">
        <authorList>
            <person name="de Groot N.N."/>
        </authorList>
    </citation>
    <scope>NUCLEOTIDE SEQUENCE [LARGE SCALE GENOMIC DNA]</scope>
    <source>
        <strain evidence="2 3">DSM 16981</strain>
    </source>
</reference>
<keyword evidence="1" id="KW-0732">Signal</keyword>
<name>A0A1G9ZJ03_9FIRM</name>
<evidence type="ECO:0000256" key="1">
    <source>
        <dbReference type="SAM" id="SignalP"/>
    </source>
</evidence>
<dbReference type="InterPro" id="IPR042217">
    <property type="entry name" value="T4SS_VirB10/TrbI"/>
</dbReference>
<dbReference type="OrthoDB" id="1631460at2"/>
<feature type="chain" id="PRO_5011632798" evidence="1">
    <location>
        <begin position="26"/>
        <end position="237"/>
    </location>
</feature>
<gene>
    <name evidence="2" type="ORF">SAMN05660299_02340</name>
</gene>
<dbReference type="AlphaFoldDB" id="A0A1G9ZJ03"/>
<evidence type="ECO:0000313" key="2">
    <source>
        <dbReference type="EMBL" id="SDN21319.1"/>
    </source>
</evidence>
<dbReference type="RefSeq" id="WP_091652134.1">
    <property type="nucleotide sequence ID" value="NZ_FNHQ01000030.1"/>
</dbReference>
<evidence type="ECO:0000313" key="3">
    <source>
        <dbReference type="Proteomes" id="UP000199309"/>
    </source>
</evidence>